<dbReference type="Proteomes" id="UP001277972">
    <property type="component" value="Unassembled WGS sequence"/>
</dbReference>
<gene>
    <name evidence="1" type="ORF">SH601_07525</name>
</gene>
<sequence length="185" mass="21758">MINLEQLHQCKEAFAFYSQHLSYPEQVDSPSLFFEENDPGYELACAYWQLVKDDSLDERQERYTETFDFQKEAALYMTYAKLEDSKERGQMLARLKVLYEMFGLDMPKGELSDFLPLMCEFIYAAEWLGDERAPESFAMLFAVIEDGTYHVLEALKEEDSPYYYLIKSLRETMKDCVIAEEVELT</sequence>
<reference evidence="1" key="1">
    <citation type="submission" date="2023-11" db="EMBL/GenBank/DDBJ databases">
        <title>Gracilibacillus pellucida a moderately halophilic bacterium isolated from saline soil in Xinjiang province.</title>
        <authorList>
            <person name="Zhang Z."/>
            <person name="Tan F."/>
            <person name="Wang Y."/>
            <person name="Xia M."/>
        </authorList>
    </citation>
    <scope>NUCLEOTIDE SEQUENCE</scope>
    <source>
        <strain evidence="1">S3-1-1</strain>
    </source>
</reference>
<organism evidence="1 2">
    <name type="scientific">Gracilibacillus pellucidus</name>
    <dbReference type="NCBI Taxonomy" id="3095368"/>
    <lineage>
        <taxon>Bacteria</taxon>
        <taxon>Bacillati</taxon>
        <taxon>Bacillota</taxon>
        <taxon>Bacilli</taxon>
        <taxon>Bacillales</taxon>
        <taxon>Bacillaceae</taxon>
        <taxon>Gracilibacillus</taxon>
    </lineage>
</organism>
<evidence type="ECO:0000313" key="2">
    <source>
        <dbReference type="Proteomes" id="UP001277972"/>
    </source>
</evidence>
<accession>A0ACC6M4E4</accession>
<comment type="caution">
    <text evidence="1">The sequence shown here is derived from an EMBL/GenBank/DDBJ whole genome shotgun (WGS) entry which is preliminary data.</text>
</comment>
<protein>
    <submittedName>
        <fullName evidence="1">Nitrate reductase</fullName>
    </submittedName>
</protein>
<proteinExistence type="predicted"/>
<name>A0ACC6M4E4_9BACI</name>
<dbReference type="EMBL" id="JAWZSR010000003">
    <property type="protein sequence ID" value="MDX8045839.1"/>
    <property type="molecule type" value="Genomic_DNA"/>
</dbReference>
<keyword evidence="2" id="KW-1185">Reference proteome</keyword>
<evidence type="ECO:0000313" key="1">
    <source>
        <dbReference type="EMBL" id="MDX8045839.1"/>
    </source>
</evidence>